<evidence type="ECO:0000256" key="7">
    <source>
        <dbReference type="ARBA" id="ARBA00023136"/>
    </source>
</evidence>
<keyword evidence="6 8" id="KW-1133">Transmembrane helix</keyword>
<gene>
    <name evidence="9" type="ORF">COV07_01685</name>
</gene>
<dbReference type="GO" id="GO:0055085">
    <property type="term" value="P:transmembrane transport"/>
    <property type="evidence" value="ECO:0007669"/>
    <property type="project" value="TreeGrafter"/>
</dbReference>
<sequence length="360" mass="39139">MQENGAKLRYSVSTGTMIRAVLVVVAFLLLWYLRDILLSVLTAIVVASAAQPFANWFMKRLRFPRVLSVIVVYLVLISVFGFLLYAFIPPVADEIVRFTATLPERIENLSLISEKFGGSLAGERLSSIITEKLQNSDLVGSLGAFFSGAGGNVAGTAGALFGGFFTFTLIVVLSFYFAVQEKGIENFLRLVVPSSHEDYAVSLWQRSQKKIGLWMQGQLLLALIIGIFVYLGLSIFGVPYALLLAILAAVMELIPIFGPIIAAVPAVLLAFTMSSTVGLAMIAFYVIIQQFENHLIYPLVVRKIVGVPPLLVIIALIVGSQLAGFIGIILAVPLAAALMELIEDMETQKDLDRKSPHAEA</sequence>
<organism evidence="9 10">
    <name type="scientific">Candidatus Vogelbacteria bacterium CG10_big_fil_rev_8_21_14_0_10_45_14</name>
    <dbReference type="NCBI Taxonomy" id="1975042"/>
    <lineage>
        <taxon>Bacteria</taxon>
        <taxon>Candidatus Vogeliibacteriota</taxon>
    </lineage>
</organism>
<keyword evidence="7 8" id="KW-0472">Membrane</keyword>
<dbReference type="PANTHER" id="PTHR21716">
    <property type="entry name" value="TRANSMEMBRANE PROTEIN"/>
    <property type="match status" value="1"/>
</dbReference>
<feature type="transmembrane region" description="Helical" evidence="8">
    <location>
        <begin position="12"/>
        <end position="30"/>
    </location>
</feature>
<comment type="subcellular location">
    <subcellularLocation>
        <location evidence="1">Cell membrane</location>
        <topology evidence="1">Multi-pass membrane protein</topology>
    </subcellularLocation>
</comment>
<name>A0A2H0RKF8_9BACT</name>
<dbReference type="GO" id="GO:0005886">
    <property type="term" value="C:plasma membrane"/>
    <property type="evidence" value="ECO:0007669"/>
    <property type="project" value="UniProtKB-SubCell"/>
</dbReference>
<feature type="transmembrane region" description="Helical" evidence="8">
    <location>
        <begin position="157"/>
        <end position="179"/>
    </location>
</feature>
<evidence type="ECO:0000256" key="5">
    <source>
        <dbReference type="ARBA" id="ARBA00022692"/>
    </source>
</evidence>
<feature type="transmembrane region" description="Helical" evidence="8">
    <location>
        <begin position="219"/>
        <end position="250"/>
    </location>
</feature>
<feature type="transmembrane region" description="Helical" evidence="8">
    <location>
        <begin position="36"/>
        <end position="54"/>
    </location>
</feature>
<protein>
    <recommendedName>
        <fullName evidence="11">AI-2E family transporter</fullName>
    </recommendedName>
</protein>
<evidence type="ECO:0008006" key="11">
    <source>
        <dbReference type="Google" id="ProtNLM"/>
    </source>
</evidence>
<dbReference type="PANTHER" id="PTHR21716:SF53">
    <property type="entry name" value="PERMEASE PERM-RELATED"/>
    <property type="match status" value="1"/>
</dbReference>
<evidence type="ECO:0000256" key="3">
    <source>
        <dbReference type="ARBA" id="ARBA00022448"/>
    </source>
</evidence>
<evidence type="ECO:0000256" key="8">
    <source>
        <dbReference type="SAM" id="Phobius"/>
    </source>
</evidence>
<dbReference type="Proteomes" id="UP000230833">
    <property type="component" value="Unassembled WGS sequence"/>
</dbReference>
<accession>A0A2H0RKF8</accession>
<keyword evidence="3" id="KW-0813">Transport</keyword>
<keyword evidence="5 8" id="KW-0812">Transmembrane</keyword>
<reference evidence="9 10" key="1">
    <citation type="submission" date="2017-09" db="EMBL/GenBank/DDBJ databases">
        <title>Depth-based differentiation of microbial function through sediment-hosted aquifers and enrichment of novel symbionts in the deep terrestrial subsurface.</title>
        <authorList>
            <person name="Probst A.J."/>
            <person name="Ladd B."/>
            <person name="Jarett J.K."/>
            <person name="Geller-Mcgrath D.E."/>
            <person name="Sieber C.M."/>
            <person name="Emerson J.B."/>
            <person name="Anantharaman K."/>
            <person name="Thomas B.C."/>
            <person name="Malmstrom R."/>
            <person name="Stieglmeier M."/>
            <person name="Klingl A."/>
            <person name="Woyke T."/>
            <person name="Ryan C.M."/>
            <person name="Banfield J.F."/>
        </authorList>
    </citation>
    <scope>NUCLEOTIDE SEQUENCE [LARGE SCALE GENOMIC DNA]</scope>
    <source>
        <strain evidence="9">CG10_big_fil_rev_8_21_14_0_10_45_14</strain>
    </source>
</reference>
<dbReference type="EMBL" id="PCYL01000020">
    <property type="protein sequence ID" value="PIR46927.1"/>
    <property type="molecule type" value="Genomic_DNA"/>
</dbReference>
<evidence type="ECO:0000256" key="1">
    <source>
        <dbReference type="ARBA" id="ARBA00004651"/>
    </source>
</evidence>
<dbReference type="AlphaFoldDB" id="A0A2H0RKF8"/>
<evidence type="ECO:0000313" key="10">
    <source>
        <dbReference type="Proteomes" id="UP000230833"/>
    </source>
</evidence>
<comment type="similarity">
    <text evidence="2">Belongs to the autoinducer-2 exporter (AI-2E) (TC 2.A.86) family.</text>
</comment>
<proteinExistence type="inferred from homology"/>
<feature type="transmembrane region" description="Helical" evidence="8">
    <location>
        <begin position="66"/>
        <end position="88"/>
    </location>
</feature>
<dbReference type="InterPro" id="IPR002549">
    <property type="entry name" value="AI-2E-like"/>
</dbReference>
<comment type="caution">
    <text evidence="9">The sequence shown here is derived from an EMBL/GenBank/DDBJ whole genome shotgun (WGS) entry which is preliminary data.</text>
</comment>
<evidence type="ECO:0000256" key="4">
    <source>
        <dbReference type="ARBA" id="ARBA00022475"/>
    </source>
</evidence>
<evidence type="ECO:0000256" key="6">
    <source>
        <dbReference type="ARBA" id="ARBA00022989"/>
    </source>
</evidence>
<feature type="transmembrane region" description="Helical" evidence="8">
    <location>
        <begin position="256"/>
        <end position="288"/>
    </location>
</feature>
<evidence type="ECO:0000313" key="9">
    <source>
        <dbReference type="EMBL" id="PIR46927.1"/>
    </source>
</evidence>
<keyword evidence="4" id="KW-1003">Cell membrane</keyword>
<dbReference type="Pfam" id="PF01594">
    <property type="entry name" value="AI-2E_transport"/>
    <property type="match status" value="1"/>
</dbReference>
<evidence type="ECO:0000256" key="2">
    <source>
        <dbReference type="ARBA" id="ARBA00009773"/>
    </source>
</evidence>